<feature type="domain" description="BRCT" evidence="2">
    <location>
        <begin position="106"/>
        <end position="197"/>
    </location>
</feature>
<evidence type="ECO:0000259" key="2">
    <source>
        <dbReference type="PROSITE" id="PS50172"/>
    </source>
</evidence>
<protein>
    <submittedName>
        <fullName evidence="3">Regulator of Ty1 Transposition</fullName>
    </submittedName>
</protein>
<feature type="domain" description="BRCT" evidence="2">
    <location>
        <begin position="592"/>
        <end position="685"/>
    </location>
</feature>
<dbReference type="Proteomes" id="UP001345013">
    <property type="component" value="Unassembled WGS sequence"/>
</dbReference>
<feature type="region of interest" description="Disordered" evidence="1">
    <location>
        <begin position="458"/>
        <end position="504"/>
    </location>
</feature>
<comment type="caution">
    <text evidence="3">The sequence shown here is derived from an EMBL/GenBank/DDBJ whole genome shotgun (WGS) entry which is preliminary data.</text>
</comment>
<evidence type="ECO:0000313" key="3">
    <source>
        <dbReference type="EMBL" id="KAK5094761.1"/>
    </source>
</evidence>
<dbReference type="EMBL" id="JAVRRG010000032">
    <property type="protein sequence ID" value="KAK5094761.1"/>
    <property type="molecule type" value="Genomic_DNA"/>
</dbReference>
<proteinExistence type="predicted"/>
<reference evidence="3 4" key="1">
    <citation type="submission" date="2023-08" db="EMBL/GenBank/DDBJ databases">
        <title>Black Yeasts Isolated from many extreme environments.</title>
        <authorList>
            <person name="Coleine C."/>
            <person name="Stajich J.E."/>
            <person name="Selbmann L."/>
        </authorList>
    </citation>
    <scope>NUCLEOTIDE SEQUENCE [LARGE SCALE GENOMIC DNA]</scope>
    <source>
        <strain evidence="3 4">CCFEE 5885</strain>
    </source>
</reference>
<dbReference type="CDD" id="cd17743">
    <property type="entry name" value="BRCT_BRC1_like_rpt5"/>
    <property type="match status" value="1"/>
</dbReference>
<dbReference type="InterPro" id="IPR001357">
    <property type="entry name" value="BRCT_dom"/>
</dbReference>
<feature type="domain" description="BRCT" evidence="2">
    <location>
        <begin position="8"/>
        <end position="106"/>
    </location>
</feature>
<dbReference type="PANTHER" id="PTHR47667:SF1">
    <property type="entry name" value="REGULATOR OF TY1 TRANSPOSITION PROTEIN 107"/>
    <property type="match status" value="1"/>
</dbReference>
<dbReference type="Pfam" id="PF12738">
    <property type="entry name" value="PTCB-BRCT"/>
    <property type="match status" value="2"/>
</dbReference>
<dbReference type="Pfam" id="PF16770">
    <property type="entry name" value="RTT107_BRCT_5"/>
    <property type="match status" value="1"/>
</dbReference>
<dbReference type="Pfam" id="PF00533">
    <property type="entry name" value="BRCT"/>
    <property type="match status" value="1"/>
</dbReference>
<sequence>MAEGTNQGKDDIFSQSSFAIVRSASLNDATATEIIKQIELHGGEVVVDNYPAERLTLANLTHIITTTYDFPDYYDALDLFVQVVRPAWITASVATDKLAHPRKYSPDPNLFMSEVVATCADLPPGDKDAIAGGILAMGGNYSSKLTSQVTHIVALTMDNDKVEQVKSNNLNMTVVLPHWFDDCLKLGKKIDEGPYTLPDPEILQGVSIKAPLGRPNKHVAGATASHPEDGTVPSLSGREGLRVFKNKRVLLDEDLKISQSLRNVINGMILASNGKVVQKVPEANVLICKYRYGDNYVAATARKIDVGNLAWLYYLIVHDLWTSPYRRLLHYPVPKEPLPGFENLKISLSNYSGEARTYLENLILATGAECTKTLKQENTHLITAHKKSEKVAAAEDWNIAVVNHLFIEESYAKWEMQNVTKSRYVHFPTKTNLGEVVGQTQIDRKVIEQKFLLPAQSEVNSPRSLRKGQVDQKALDAGTPAKANARPASNAKPAAQTKGAQTPATSRVLAAEKENLTPTTVGSRKSKEAAAAKLHNMTPDIALFEKERKRVGGVVYGGRRKADEDRIDNGRKRSAEPAEADTAAKKATKRRRTGSTSTQMHLLVSGYKGWVDRPKKEDDETKRLRDLGIAIVDQPAKATHVAAPKILRTAKFMAAIAYAPKILSTDYIEACLEEDDFLESDDYELVDKDNEKKHGVVLKKVLEKAKANKQQMLKGRAIYCTEKVVGGFQTLQDIAEANGSSLTHYRGRHTTIPSRRVGSESESQDEGDNEVYLISNDNEEDRRLWPKFVRMAEDSRRTPHVVIAEWLLSSALRQEIQPVGRYKLNLAKG</sequence>
<dbReference type="PANTHER" id="PTHR47667">
    <property type="entry name" value="REGULATOR OF TY1 TRANSPOSITION PROTEIN 107"/>
    <property type="match status" value="1"/>
</dbReference>
<dbReference type="PROSITE" id="PS50172">
    <property type="entry name" value="BRCT"/>
    <property type="match status" value="5"/>
</dbReference>
<dbReference type="CDD" id="cd18436">
    <property type="entry name" value="BRCT_BRC1_like_rpt2"/>
    <property type="match status" value="1"/>
</dbReference>
<feature type="compositionally biased region" description="Basic and acidic residues" evidence="1">
    <location>
        <begin position="565"/>
        <end position="576"/>
    </location>
</feature>
<feature type="domain" description="BRCT" evidence="2">
    <location>
        <begin position="708"/>
        <end position="824"/>
    </location>
</feature>
<gene>
    <name evidence="3" type="primary">ESC4</name>
    <name evidence="3" type="ORF">LTR24_003461</name>
</gene>
<dbReference type="SUPFAM" id="SSF52113">
    <property type="entry name" value="BRCT domain"/>
    <property type="match status" value="5"/>
</dbReference>
<dbReference type="InterPro" id="IPR053036">
    <property type="entry name" value="CellCycle_DNARepair_Reg"/>
</dbReference>
<feature type="domain" description="BRCT" evidence="2">
    <location>
        <begin position="341"/>
        <end position="424"/>
    </location>
</feature>
<dbReference type="SMART" id="SM00292">
    <property type="entry name" value="BRCT"/>
    <property type="match status" value="5"/>
</dbReference>
<dbReference type="Gene3D" id="3.40.50.10190">
    <property type="entry name" value="BRCT domain"/>
    <property type="match status" value="5"/>
</dbReference>
<organism evidence="3 4">
    <name type="scientific">Lithohypha guttulata</name>
    <dbReference type="NCBI Taxonomy" id="1690604"/>
    <lineage>
        <taxon>Eukaryota</taxon>
        <taxon>Fungi</taxon>
        <taxon>Dikarya</taxon>
        <taxon>Ascomycota</taxon>
        <taxon>Pezizomycotina</taxon>
        <taxon>Eurotiomycetes</taxon>
        <taxon>Chaetothyriomycetidae</taxon>
        <taxon>Chaetothyriales</taxon>
        <taxon>Trichomeriaceae</taxon>
        <taxon>Lithohypha</taxon>
    </lineage>
</organism>
<evidence type="ECO:0000313" key="4">
    <source>
        <dbReference type="Proteomes" id="UP001345013"/>
    </source>
</evidence>
<evidence type="ECO:0000256" key="1">
    <source>
        <dbReference type="SAM" id="MobiDB-lite"/>
    </source>
</evidence>
<accession>A0ABR0KF04</accession>
<dbReference type="CDD" id="cd18437">
    <property type="entry name" value="BRCT_BRC1_like_rpt3"/>
    <property type="match status" value="1"/>
</dbReference>
<name>A0ABR0KF04_9EURO</name>
<feature type="region of interest" description="Disordered" evidence="1">
    <location>
        <begin position="565"/>
        <end position="598"/>
    </location>
</feature>
<keyword evidence="4" id="KW-1185">Reference proteome</keyword>
<dbReference type="InterPro" id="IPR036420">
    <property type="entry name" value="BRCT_dom_sf"/>
</dbReference>